<evidence type="ECO:0000313" key="3">
    <source>
        <dbReference type="Proteomes" id="UP000199227"/>
    </source>
</evidence>
<dbReference type="OrthoDB" id="5296814at2"/>
<dbReference type="STRING" id="223786.SAMN05216234_1606"/>
<accession>A0A1I5UEA6</accession>
<keyword evidence="3" id="KW-1185">Reference proteome</keyword>
<dbReference type="RefSeq" id="WP_092914153.1">
    <property type="nucleotide sequence ID" value="NZ_CP136592.1"/>
</dbReference>
<dbReference type="EMBL" id="FOXB01000060">
    <property type="protein sequence ID" value="SFP93564.1"/>
    <property type="molecule type" value="Genomic_DNA"/>
</dbReference>
<proteinExistence type="predicted"/>
<evidence type="ECO:0000313" key="2">
    <source>
        <dbReference type="EMBL" id="SFP93564.1"/>
    </source>
</evidence>
<organism evidence="2 3">
    <name type="scientific">Hydrogenimonas thermophila</name>
    <dbReference type="NCBI Taxonomy" id="223786"/>
    <lineage>
        <taxon>Bacteria</taxon>
        <taxon>Pseudomonadati</taxon>
        <taxon>Campylobacterota</taxon>
        <taxon>Epsilonproteobacteria</taxon>
        <taxon>Campylobacterales</taxon>
        <taxon>Hydrogenimonadaceae</taxon>
        <taxon>Hydrogenimonas</taxon>
    </lineage>
</organism>
<keyword evidence="1" id="KW-0732">Signal</keyword>
<protein>
    <submittedName>
        <fullName evidence="2">Dihaem cytochrome c</fullName>
    </submittedName>
</protein>
<dbReference type="Proteomes" id="UP000199227">
    <property type="component" value="Unassembled WGS sequence"/>
</dbReference>
<gene>
    <name evidence="2" type="ORF">SAMN05216234_1606</name>
</gene>
<dbReference type="AlphaFoldDB" id="A0A1I5UEA6"/>
<dbReference type="InterPro" id="IPR018588">
    <property type="entry name" value="Dihaem_cytochrome-c"/>
</dbReference>
<sequence>MKKFFLFAAVAMLAVGSVVIFADEDNEHERKEVYHKKSYLVSGNTKLYKNECGACHMAYQPEFLPKRSWKKMMLTLEDHFGTDATLEKEEFQQILEYLLENASDNKAVYGDIGKMGKRIYPNTSPLRISETPYFKKEHREIPKRFIKQKAVKSLANCNACHTNAQSGSYSEKEIYIPNYGRWDD</sequence>
<reference evidence="2 3" key="1">
    <citation type="submission" date="2016-10" db="EMBL/GenBank/DDBJ databases">
        <authorList>
            <person name="de Groot N.N."/>
        </authorList>
    </citation>
    <scope>NUCLEOTIDE SEQUENCE [LARGE SCALE GENOMIC DNA]</scope>
    <source>
        <strain evidence="2 3">EP1-55-1</strain>
    </source>
</reference>
<evidence type="ECO:0000256" key="1">
    <source>
        <dbReference type="SAM" id="SignalP"/>
    </source>
</evidence>
<feature type="chain" id="PRO_5011670928" evidence="1">
    <location>
        <begin position="23"/>
        <end position="184"/>
    </location>
</feature>
<name>A0A1I5UEA6_9BACT</name>
<feature type="signal peptide" evidence="1">
    <location>
        <begin position="1"/>
        <end position="22"/>
    </location>
</feature>
<dbReference type="Pfam" id="PF09626">
    <property type="entry name" value="DHC"/>
    <property type="match status" value="1"/>
</dbReference>